<evidence type="ECO:0000313" key="2">
    <source>
        <dbReference type="Proteomes" id="UP000306147"/>
    </source>
</evidence>
<dbReference type="Pfam" id="PF20129">
    <property type="entry name" value="DUF6519"/>
    <property type="match status" value="2"/>
</dbReference>
<comment type="caution">
    <text evidence="1">The sequence shown here is derived from an EMBL/GenBank/DDBJ whole genome shotgun (WGS) entry which is preliminary data.</text>
</comment>
<proteinExistence type="predicted"/>
<dbReference type="AlphaFoldDB" id="A0A4S1XAA0"/>
<protein>
    <submittedName>
        <fullName evidence="1">Uncharacterized protein</fullName>
    </submittedName>
</protein>
<keyword evidence="2" id="KW-1185">Reference proteome</keyword>
<dbReference type="RefSeq" id="WP_135964909.1">
    <property type="nucleotide sequence ID" value="NZ_SRXT01000006.1"/>
</dbReference>
<dbReference type="InterPro" id="IPR045392">
    <property type="entry name" value="DUF6519"/>
</dbReference>
<reference evidence="1 2" key="1">
    <citation type="submission" date="2019-04" db="EMBL/GenBank/DDBJ databases">
        <title>Sphingomonas psychrotolerans sp. nov., isolated from soil in the Tianshan Mountains, Xinjiang, China.</title>
        <authorList>
            <person name="Luo Y."/>
            <person name="Sheng H."/>
        </authorList>
    </citation>
    <scope>NUCLEOTIDE SEQUENCE [LARGE SCALE GENOMIC DNA]</scope>
    <source>
        <strain evidence="1 2">ZFGT-11</strain>
    </source>
</reference>
<dbReference type="EMBL" id="SRXT01000006">
    <property type="protein sequence ID" value="TGX52367.1"/>
    <property type="molecule type" value="Genomic_DNA"/>
</dbReference>
<name>A0A4S1XAA0_9SPHN</name>
<gene>
    <name evidence="1" type="ORF">E5A73_16365</name>
</gene>
<dbReference type="Proteomes" id="UP000306147">
    <property type="component" value="Unassembled WGS sequence"/>
</dbReference>
<evidence type="ECO:0000313" key="1">
    <source>
        <dbReference type="EMBL" id="TGX52367.1"/>
    </source>
</evidence>
<organism evidence="1 2">
    <name type="scientific">Sphingomonas gei</name>
    <dbReference type="NCBI Taxonomy" id="1395960"/>
    <lineage>
        <taxon>Bacteria</taxon>
        <taxon>Pseudomonadati</taxon>
        <taxon>Pseudomonadota</taxon>
        <taxon>Alphaproteobacteria</taxon>
        <taxon>Sphingomonadales</taxon>
        <taxon>Sphingomonadaceae</taxon>
        <taxon>Sphingomonas</taxon>
    </lineage>
</organism>
<accession>A0A4S1XAA0</accession>
<dbReference type="OrthoDB" id="134981at2"/>
<sequence>MKGDFSRVSFNPSHGFTRVNWQQGRMQLDADANEQQAINLHLIRTLAADLIGPHGGLPGSFAIEADPKAYRGFRIRPGRYYVDGWPAQNMSIVGYRASSDLSPQPWYPEPPEIEAGQDYLVYLELWERHLSAAEFDRARHAHEADAMREVALDGPDTGSRAQIVWQVKTRALDSFAPPPQGTDDPWPNWRDQIEPEMRGTLKARAAEAPAAGGPPCEVSPRARFRGDSDQLYRVEIRRGGYASAKEGGATFVWSRENGAVTFPVDKIAGPKVQLADGWRDARFAIAPGDIVEVAGPAEALQETGARLLRVVDYDPDTATVTLEATPEVDTDDPRKPVLLRRWDHGELRGLAQDRVKLADDNALQLVEGRWLALEEGIQVMFGEGIGRANGPARIVARDEAARAVAATDAARGKEAAGAAGEKGGIELGTRHAPAEGNFIERGEGNLYRQGDYWQIPSRTAVSDVLGPRDASGNPLPRPPHGVARHYAPLALIRVAGDGSVSIERDLRREFNPLTG</sequence>